<dbReference type="InterPro" id="IPR013382">
    <property type="entry name" value="CRISPR-assoc_prot_Cse2"/>
</dbReference>
<accession>A0A0C4WRJ0</accession>
<evidence type="ECO:0000313" key="1">
    <source>
        <dbReference type="EMBL" id="AJE20947.1"/>
    </source>
</evidence>
<organism evidence="1 2">
    <name type="scientific">Azotobacter chroococcum NCIMB 8003</name>
    <dbReference type="NCBI Taxonomy" id="1328314"/>
    <lineage>
        <taxon>Bacteria</taxon>
        <taxon>Pseudomonadati</taxon>
        <taxon>Pseudomonadota</taxon>
        <taxon>Gammaproteobacteria</taxon>
        <taxon>Pseudomonadales</taxon>
        <taxon>Pseudomonadaceae</taxon>
        <taxon>Azotobacter</taxon>
    </lineage>
</organism>
<dbReference type="STRING" id="1328314.Achr_14820"/>
<dbReference type="HOGENOM" id="CLU_081588_3_0_6"/>
<dbReference type="Gene3D" id="1.10.520.40">
    <property type="entry name" value="CRISPR-associated protein Cse2"/>
    <property type="match status" value="1"/>
</dbReference>
<dbReference type="RefSeq" id="WP_039803207.1">
    <property type="nucleotide sequence ID" value="NZ_CP010415.1"/>
</dbReference>
<dbReference type="NCBIfam" id="TIGR02548">
    <property type="entry name" value="casB_cse2"/>
    <property type="match status" value="1"/>
</dbReference>
<keyword evidence="2" id="KW-1185">Reference proteome</keyword>
<dbReference type="KEGG" id="acx:Achr_14820"/>
<dbReference type="CDD" id="cd09731">
    <property type="entry name" value="Cse2_I-E"/>
    <property type="match status" value="1"/>
</dbReference>
<dbReference type="EMBL" id="CP010415">
    <property type="protein sequence ID" value="AJE20947.1"/>
    <property type="molecule type" value="Genomic_DNA"/>
</dbReference>
<protein>
    <submittedName>
        <fullName evidence="1">CRISPR type I-e/-associated protein casb/cse2</fullName>
    </submittedName>
</protein>
<dbReference type="InterPro" id="IPR038287">
    <property type="entry name" value="Cse2_sf"/>
</dbReference>
<evidence type="ECO:0000313" key="2">
    <source>
        <dbReference type="Proteomes" id="UP000068210"/>
    </source>
</evidence>
<sequence>MSDFAQDFVAHLEELHKHSSAAMAELRRSLGFAPGAYPPAYPYVERFVAAERHAQDASRLALYVVAGLYALHPRQGGKSLAAGLGELMRQRDGAGIEQRFIALLGADAENLAVYLRQVVSLLATGDLLLDYATLLRDLHLWLDPWIDPERRDVVRQRWARDFYRALAAPAGETAPPPAND</sequence>
<proteinExistence type="predicted"/>
<dbReference type="Proteomes" id="UP000068210">
    <property type="component" value="Chromosome"/>
</dbReference>
<dbReference type="AlphaFoldDB" id="A0A0C4WRJ0"/>
<dbReference type="Pfam" id="PF09485">
    <property type="entry name" value="CRISPR_Cse2"/>
    <property type="match status" value="1"/>
</dbReference>
<reference evidence="1 2" key="1">
    <citation type="journal article" date="2015" name="PLoS ONE">
        <title>Azotobacter Genomes: The Genome of Azotobacter chroococcum NCIMB 8003 (ATCC 4412).</title>
        <authorList>
            <person name="Robson R.L."/>
            <person name="Jones R."/>
            <person name="Robson R.M."/>
            <person name="Schwartz A."/>
            <person name="Richardson T.H."/>
        </authorList>
    </citation>
    <scope>NUCLEOTIDE SEQUENCE [LARGE SCALE GENOMIC DNA]</scope>
    <source>
        <strain evidence="1 2">NCIMB 8003</strain>
    </source>
</reference>
<name>A0A0C4WRJ0_9GAMM</name>
<gene>
    <name evidence="1" type="ORF">Achr_14820</name>
</gene>